<accession>A0A6B8VH87</accession>
<dbReference type="NCBIfam" id="TIGR03941">
    <property type="entry name" value="tRNA_deam_assoc"/>
    <property type="match status" value="1"/>
</dbReference>
<evidence type="ECO:0000313" key="1">
    <source>
        <dbReference type="EMBL" id="QGU03533.1"/>
    </source>
</evidence>
<reference evidence="1 2" key="1">
    <citation type="journal article" date="2021" name="Int. J. Syst. Evol. Microbiol.">
        <title>Classification of three corynebacterial strains isolated from a small paddock in North Rhine-Westphalia: proposal of &lt;i&gt;Corynebacterium kalinowskii&lt;/i&gt; sp. nov., &lt;i&gt;Corynebacterium comes&lt;/i&gt; sp. nov. and &lt;i&gt;Corynebacterium occultum&lt;/i&gt; sp. nov.</title>
        <authorList>
            <person name="Schaffert L."/>
            <person name="Ruwe M."/>
            <person name="Milse J."/>
            <person name="Hanuschka K."/>
            <person name="Ortseifen V."/>
            <person name="Droste J."/>
            <person name="Brandt D."/>
            <person name="Schl L."/>
            <person name="Kutter Y."/>
            <person name="Vinke S."/>
            <person name="Vieh P."/>
            <person name="Jacob L."/>
            <person name="L N.C."/>
            <person name="Schulte-Berndt E."/>
            <person name="Hain C."/>
            <person name="Linder M."/>
            <person name="Schmidt P."/>
            <person name="Wollenschl L."/>
            <person name="Luttermann T."/>
            <person name="Thieme E."/>
            <person name="Hassa J."/>
            <person name="Haak M."/>
            <person name="Wittchen M."/>
            <person name="Mentz A."/>
            <person name="Persicke M."/>
            <person name="Busche T."/>
            <person name="R C."/>
        </authorList>
    </citation>
    <scope>NUCLEOTIDE SEQUENCE [LARGE SCALE GENOMIC DNA]</scope>
    <source>
        <strain evidence="1 2">2019</strain>
    </source>
</reference>
<dbReference type="Proteomes" id="UP000425178">
    <property type="component" value="Chromosome"/>
</dbReference>
<dbReference type="RefSeq" id="WP_156226704.1">
    <property type="nucleotide sequence ID" value="NZ_CP046453.1"/>
</dbReference>
<dbReference type="KEGG" id="ccoe:CETAM_01220"/>
<name>A0A6B8VH87_9CORY</name>
<sequence>MEHEEYGQSFAVTVTRTEGEWVVRAFDDDFSSLDASVRAVRALRSEGPAFALLCVDDDYFVIVRPNPNGVQALLSDATMAVDDDFAASVLEELDAEIPDLDPDELDEVDGWADGDFDLLADLGLSEEVLGVIVDDTDTWPTEQLIRIAEELGFADEFIAAVGIDD</sequence>
<gene>
    <name evidence="1" type="ORF">CETAM_01220</name>
</gene>
<dbReference type="EMBL" id="CP046453">
    <property type="protein sequence ID" value="QGU03533.1"/>
    <property type="molecule type" value="Genomic_DNA"/>
</dbReference>
<evidence type="ECO:0008006" key="3">
    <source>
        <dbReference type="Google" id="ProtNLM"/>
    </source>
</evidence>
<keyword evidence="2" id="KW-1185">Reference proteome</keyword>
<dbReference type="AlphaFoldDB" id="A0A6B8VH87"/>
<protein>
    <recommendedName>
        <fullName evidence="3">tRNA adenosine deaminase</fullName>
    </recommendedName>
</protein>
<proteinExistence type="predicted"/>
<organism evidence="1 2">
    <name type="scientific">Corynebacterium comes</name>
    <dbReference type="NCBI Taxonomy" id="2675218"/>
    <lineage>
        <taxon>Bacteria</taxon>
        <taxon>Bacillati</taxon>
        <taxon>Actinomycetota</taxon>
        <taxon>Actinomycetes</taxon>
        <taxon>Mycobacteriales</taxon>
        <taxon>Corynebacteriaceae</taxon>
        <taxon>Corynebacterium</taxon>
    </lineage>
</organism>
<evidence type="ECO:0000313" key="2">
    <source>
        <dbReference type="Proteomes" id="UP000425178"/>
    </source>
</evidence>
<dbReference type="InterPro" id="IPR023869">
    <property type="entry name" value="tRNA_Adeno_NH3ase_assoc_put"/>
</dbReference>